<keyword evidence="3" id="KW-1185">Reference proteome</keyword>
<dbReference type="EMBL" id="UPHP01000132">
    <property type="protein sequence ID" value="VBA43279.1"/>
    <property type="molecule type" value="Genomic_DNA"/>
</dbReference>
<name>A0A498QE87_9MYCO</name>
<evidence type="ECO:0000256" key="1">
    <source>
        <dbReference type="SAM" id="MobiDB-lite"/>
    </source>
</evidence>
<dbReference type="Proteomes" id="UP000273307">
    <property type="component" value="Unassembled WGS sequence"/>
</dbReference>
<reference evidence="2 3" key="1">
    <citation type="submission" date="2018-09" db="EMBL/GenBank/DDBJ databases">
        <authorList>
            <person name="Tagini F."/>
        </authorList>
    </citation>
    <scope>NUCLEOTIDE SEQUENCE [LARGE SCALE GENOMIC DNA]</scope>
    <source>
        <strain evidence="2 3">MK136</strain>
    </source>
</reference>
<accession>A0A498QE87</accession>
<evidence type="ECO:0000313" key="3">
    <source>
        <dbReference type="Proteomes" id="UP000273307"/>
    </source>
</evidence>
<dbReference type="AlphaFoldDB" id="A0A498QE87"/>
<sequence length="61" mass="6570">MHVRRGVYQHRRGKGGAADTSGPIQTPILVSALDGLLLDVSQVSSELGATSMTVWYRARAM</sequence>
<protein>
    <submittedName>
        <fullName evidence="2">Uncharacterized protein</fullName>
    </submittedName>
</protein>
<gene>
    <name evidence="2" type="ORF">LAUMK136_05015</name>
</gene>
<evidence type="ECO:0000313" key="2">
    <source>
        <dbReference type="EMBL" id="VBA43279.1"/>
    </source>
</evidence>
<feature type="region of interest" description="Disordered" evidence="1">
    <location>
        <begin position="1"/>
        <end position="21"/>
    </location>
</feature>
<organism evidence="2 3">
    <name type="scientific">Mycobacterium attenuatum</name>
    <dbReference type="NCBI Taxonomy" id="2341086"/>
    <lineage>
        <taxon>Bacteria</taxon>
        <taxon>Bacillati</taxon>
        <taxon>Actinomycetota</taxon>
        <taxon>Actinomycetes</taxon>
        <taxon>Mycobacteriales</taxon>
        <taxon>Mycobacteriaceae</taxon>
        <taxon>Mycobacterium</taxon>
    </lineage>
</organism>
<proteinExistence type="predicted"/>
<feature type="compositionally biased region" description="Basic residues" evidence="1">
    <location>
        <begin position="1"/>
        <end position="14"/>
    </location>
</feature>